<dbReference type="EMBL" id="MU277270">
    <property type="protein sequence ID" value="KAI0056135.1"/>
    <property type="molecule type" value="Genomic_DNA"/>
</dbReference>
<accession>A0ACB8SI81</accession>
<name>A0ACB8SI81_9AGAM</name>
<keyword evidence="2" id="KW-1185">Reference proteome</keyword>
<comment type="caution">
    <text evidence="1">The sequence shown here is derived from an EMBL/GenBank/DDBJ whole genome shotgun (WGS) entry which is preliminary data.</text>
</comment>
<reference evidence="1" key="1">
    <citation type="submission" date="2021-03" db="EMBL/GenBank/DDBJ databases">
        <authorList>
            <consortium name="DOE Joint Genome Institute"/>
            <person name="Ahrendt S."/>
            <person name="Looney B.P."/>
            <person name="Miyauchi S."/>
            <person name="Morin E."/>
            <person name="Drula E."/>
            <person name="Courty P.E."/>
            <person name="Chicoki N."/>
            <person name="Fauchery L."/>
            <person name="Kohler A."/>
            <person name="Kuo A."/>
            <person name="Labutti K."/>
            <person name="Pangilinan J."/>
            <person name="Lipzen A."/>
            <person name="Riley R."/>
            <person name="Andreopoulos W."/>
            <person name="He G."/>
            <person name="Johnson J."/>
            <person name="Barry K.W."/>
            <person name="Grigoriev I.V."/>
            <person name="Nagy L."/>
            <person name="Hibbett D."/>
            <person name="Henrissat B."/>
            <person name="Matheny P.B."/>
            <person name="Labbe J."/>
            <person name="Martin F."/>
        </authorList>
    </citation>
    <scope>NUCLEOTIDE SEQUENCE</scope>
    <source>
        <strain evidence="1">HHB10654</strain>
    </source>
</reference>
<evidence type="ECO:0000313" key="1">
    <source>
        <dbReference type="EMBL" id="KAI0056135.1"/>
    </source>
</evidence>
<evidence type="ECO:0000313" key="2">
    <source>
        <dbReference type="Proteomes" id="UP000814140"/>
    </source>
</evidence>
<sequence length="350" mass="39681">MTQVQIRLPDTLAGWPWPRVPSNPYLDEVKPQSEKWVRSLNVFGPESQDTMERADFCLLAAMCYPHLDKERFGMACDYMMLLFTIDEFMDRCPGNQARANAATIVNALENPYISRPAGEFPLGEIVRQFSERAMQTVTPIARERLIDSFRLYTDAMATECIDRDTLAIRSIEEFLRLRPYTAGVEPALVPLQFGINLPDEVFSHPVVVKLSKLVADAIWLDNDLASYNKEQATGEDFHNIITVVMAELQVDVRGAYAWLEAKRVQVAADIIATWATLPVWREDIREDATTYLRGVVGWVRANAEWNFASQRYFGEHGKEIEEHRTVTLLPKRTGKGVRANGAPALSDLTK</sequence>
<dbReference type="Proteomes" id="UP000814140">
    <property type="component" value="Unassembled WGS sequence"/>
</dbReference>
<organism evidence="1 2">
    <name type="scientific">Artomyces pyxidatus</name>
    <dbReference type="NCBI Taxonomy" id="48021"/>
    <lineage>
        <taxon>Eukaryota</taxon>
        <taxon>Fungi</taxon>
        <taxon>Dikarya</taxon>
        <taxon>Basidiomycota</taxon>
        <taxon>Agaricomycotina</taxon>
        <taxon>Agaricomycetes</taxon>
        <taxon>Russulales</taxon>
        <taxon>Auriscalpiaceae</taxon>
        <taxon>Artomyces</taxon>
    </lineage>
</organism>
<gene>
    <name evidence="1" type="ORF">BV25DRAFT_1647421</name>
</gene>
<proteinExistence type="predicted"/>
<protein>
    <submittedName>
        <fullName evidence="1">Terpenoid synthase</fullName>
    </submittedName>
</protein>
<reference evidence="1" key="2">
    <citation type="journal article" date="2022" name="New Phytol.">
        <title>Evolutionary transition to the ectomycorrhizal habit in the genomes of a hyperdiverse lineage of mushroom-forming fungi.</title>
        <authorList>
            <person name="Looney B."/>
            <person name="Miyauchi S."/>
            <person name="Morin E."/>
            <person name="Drula E."/>
            <person name="Courty P.E."/>
            <person name="Kohler A."/>
            <person name="Kuo A."/>
            <person name="LaButti K."/>
            <person name="Pangilinan J."/>
            <person name="Lipzen A."/>
            <person name="Riley R."/>
            <person name="Andreopoulos W."/>
            <person name="He G."/>
            <person name="Johnson J."/>
            <person name="Nolan M."/>
            <person name="Tritt A."/>
            <person name="Barry K.W."/>
            <person name="Grigoriev I.V."/>
            <person name="Nagy L.G."/>
            <person name="Hibbett D."/>
            <person name="Henrissat B."/>
            <person name="Matheny P.B."/>
            <person name="Labbe J."/>
            <person name="Martin F.M."/>
        </authorList>
    </citation>
    <scope>NUCLEOTIDE SEQUENCE</scope>
    <source>
        <strain evidence="1">HHB10654</strain>
    </source>
</reference>